<dbReference type="Proteomes" id="UP000195569">
    <property type="component" value="Unassembled WGS sequence"/>
</dbReference>
<dbReference type="EMBL" id="CYGY02000227">
    <property type="protein sequence ID" value="SIT52242.1"/>
    <property type="molecule type" value="Genomic_DNA"/>
</dbReference>
<dbReference type="AlphaFoldDB" id="A0A1N7SXU8"/>
<protein>
    <submittedName>
        <fullName evidence="2">Uncharacterized protein</fullName>
    </submittedName>
</protein>
<sequence length="60" mass="6491">MSEMTAALGPAQLAGLEERLRPAQGNGSPDHGRAEDVEEVRWMLISCTWASDLPTACVHQ</sequence>
<organism evidence="2 3">
    <name type="scientific">Paraburkholderia piptadeniae</name>
    <dbReference type="NCBI Taxonomy" id="1701573"/>
    <lineage>
        <taxon>Bacteria</taxon>
        <taxon>Pseudomonadati</taxon>
        <taxon>Pseudomonadota</taxon>
        <taxon>Betaproteobacteria</taxon>
        <taxon>Burkholderiales</taxon>
        <taxon>Burkholderiaceae</taxon>
        <taxon>Paraburkholderia</taxon>
    </lineage>
</organism>
<reference evidence="2" key="1">
    <citation type="submission" date="2016-12" db="EMBL/GenBank/DDBJ databases">
        <authorList>
            <person name="Moulin L."/>
        </authorList>
    </citation>
    <scope>NUCLEOTIDE SEQUENCE [LARGE SCALE GENOMIC DNA]</scope>
    <source>
        <strain evidence="2">STM 7183</strain>
    </source>
</reference>
<evidence type="ECO:0000256" key="1">
    <source>
        <dbReference type="SAM" id="MobiDB-lite"/>
    </source>
</evidence>
<comment type="caution">
    <text evidence="2">The sequence shown here is derived from an EMBL/GenBank/DDBJ whole genome shotgun (WGS) entry which is preliminary data.</text>
</comment>
<keyword evidence="3" id="KW-1185">Reference proteome</keyword>
<evidence type="ECO:0000313" key="2">
    <source>
        <dbReference type="EMBL" id="SIT52242.1"/>
    </source>
</evidence>
<feature type="region of interest" description="Disordered" evidence="1">
    <location>
        <begin position="1"/>
        <end position="35"/>
    </location>
</feature>
<accession>A0A1N7SXU8</accession>
<evidence type="ECO:0000313" key="3">
    <source>
        <dbReference type="Proteomes" id="UP000195569"/>
    </source>
</evidence>
<proteinExistence type="predicted"/>
<gene>
    <name evidence="2" type="ORF">BN2476_2270003</name>
</gene>
<name>A0A1N7SXU8_9BURK</name>